<dbReference type="GO" id="GO:0016853">
    <property type="term" value="F:isomerase activity"/>
    <property type="evidence" value="ECO:0007669"/>
    <property type="project" value="UniProtKB-KW"/>
</dbReference>
<feature type="chain" id="PRO_5046888567" description="peptidylprolyl isomerase" evidence="8">
    <location>
        <begin position="19"/>
        <end position="337"/>
    </location>
</feature>
<dbReference type="PANTHER" id="PTHR43811">
    <property type="entry name" value="FKBP-TYPE PEPTIDYL-PROLYL CIS-TRANS ISOMERASE FKPA"/>
    <property type="match status" value="1"/>
</dbReference>
<feature type="compositionally biased region" description="Low complexity" evidence="7">
    <location>
        <begin position="33"/>
        <end position="43"/>
    </location>
</feature>
<evidence type="ECO:0000256" key="5">
    <source>
        <dbReference type="ARBA" id="ARBA00023235"/>
    </source>
</evidence>
<organism evidence="10 11">
    <name type="scientific">Streptomyces xanthochromogenes</name>
    <dbReference type="NCBI Taxonomy" id="67384"/>
    <lineage>
        <taxon>Bacteria</taxon>
        <taxon>Bacillati</taxon>
        <taxon>Actinomycetota</taxon>
        <taxon>Actinomycetes</taxon>
        <taxon>Kitasatosporales</taxon>
        <taxon>Streptomycetaceae</taxon>
        <taxon>Streptomyces</taxon>
    </lineage>
</organism>
<evidence type="ECO:0000256" key="7">
    <source>
        <dbReference type="SAM" id="MobiDB-lite"/>
    </source>
</evidence>
<name>A0ABQ3AH49_9ACTN</name>
<dbReference type="InterPro" id="IPR046357">
    <property type="entry name" value="PPIase_dom_sf"/>
</dbReference>
<dbReference type="PROSITE" id="PS50059">
    <property type="entry name" value="FKBP_PPIASE"/>
    <property type="match status" value="2"/>
</dbReference>
<dbReference type="Gene3D" id="3.10.50.40">
    <property type="match status" value="2"/>
</dbReference>
<keyword evidence="4 6" id="KW-0697">Rotamase</keyword>
<comment type="similarity">
    <text evidence="2">Belongs to the FKBP-type PPIase family.</text>
</comment>
<gene>
    <name evidence="10" type="ORF">GCM10010326_47820</name>
</gene>
<evidence type="ECO:0000256" key="6">
    <source>
        <dbReference type="PROSITE-ProRule" id="PRU00277"/>
    </source>
</evidence>
<evidence type="ECO:0000259" key="9">
    <source>
        <dbReference type="PROSITE" id="PS50059"/>
    </source>
</evidence>
<dbReference type="EMBL" id="BMUU01000008">
    <property type="protein sequence ID" value="GGY48027.1"/>
    <property type="molecule type" value="Genomic_DNA"/>
</dbReference>
<feature type="domain" description="PPIase FKBP-type" evidence="9">
    <location>
        <begin position="96"/>
        <end position="187"/>
    </location>
</feature>
<evidence type="ECO:0000256" key="8">
    <source>
        <dbReference type="SAM" id="SignalP"/>
    </source>
</evidence>
<dbReference type="Proteomes" id="UP000600946">
    <property type="component" value="Unassembled WGS sequence"/>
</dbReference>
<evidence type="ECO:0000313" key="10">
    <source>
        <dbReference type="EMBL" id="GGY48027.1"/>
    </source>
</evidence>
<reference evidence="11" key="1">
    <citation type="journal article" date="2019" name="Int. J. Syst. Evol. Microbiol.">
        <title>The Global Catalogue of Microorganisms (GCM) 10K type strain sequencing project: providing services to taxonomists for standard genome sequencing and annotation.</title>
        <authorList>
            <consortium name="The Broad Institute Genomics Platform"/>
            <consortium name="The Broad Institute Genome Sequencing Center for Infectious Disease"/>
            <person name="Wu L."/>
            <person name="Ma J."/>
        </authorList>
    </citation>
    <scope>NUCLEOTIDE SEQUENCE [LARGE SCALE GENOMIC DNA]</scope>
    <source>
        <strain evidence="11">JCM 4594</strain>
    </source>
</reference>
<protein>
    <recommendedName>
        <fullName evidence="3 6">peptidylprolyl isomerase</fullName>
        <ecNumber evidence="3 6">5.2.1.8</ecNumber>
    </recommendedName>
</protein>
<keyword evidence="11" id="KW-1185">Reference proteome</keyword>
<evidence type="ECO:0000256" key="1">
    <source>
        <dbReference type="ARBA" id="ARBA00000971"/>
    </source>
</evidence>
<feature type="domain" description="PPIase FKBP-type" evidence="9">
    <location>
        <begin position="242"/>
        <end position="337"/>
    </location>
</feature>
<dbReference type="EC" id="5.2.1.8" evidence="3 6"/>
<proteinExistence type="inferred from homology"/>
<keyword evidence="8" id="KW-0732">Signal</keyword>
<sequence>MRRRLAAALIVPALMLTAACGGGDDAAKKKDASASPSDSASQPPAAPKPVSDASPMPTVAGDADKKPTITIPKGDPSGKFVVKTLTAGTGAEVKKDDLAVTKYTGKIWKSGKDLAGSYDKGGVPQVIPAGSQTYIPAFSEAVLGQKVGARVLVVAPPAAAFGAAGKQELGVSGTDNLVFVLDVDSVMPKKVDGTQASIPSDLPQIKADKEEAATITVPKNDPPKKLVDQVLIEGKGDEVKSGQTVYMQYSGATWKPNEGLPQAKLFDTSWKTGAPFSTAIGQGQVIEGWDKGLVGKKVGSRVLLVIPPEQGYKDKAQGADIPANSTLVFVVDILGAV</sequence>
<comment type="caution">
    <text evidence="10">The sequence shown here is derived from an EMBL/GenBank/DDBJ whole genome shotgun (WGS) entry which is preliminary data.</text>
</comment>
<comment type="catalytic activity">
    <reaction evidence="1 6">
        <text>[protein]-peptidylproline (omega=180) = [protein]-peptidylproline (omega=0)</text>
        <dbReference type="Rhea" id="RHEA:16237"/>
        <dbReference type="Rhea" id="RHEA-COMP:10747"/>
        <dbReference type="Rhea" id="RHEA-COMP:10748"/>
        <dbReference type="ChEBI" id="CHEBI:83833"/>
        <dbReference type="ChEBI" id="CHEBI:83834"/>
        <dbReference type="EC" id="5.2.1.8"/>
    </reaction>
</comment>
<dbReference type="InterPro" id="IPR001179">
    <property type="entry name" value="PPIase_FKBP_dom"/>
</dbReference>
<dbReference type="GeneID" id="96292699"/>
<evidence type="ECO:0000256" key="4">
    <source>
        <dbReference type="ARBA" id="ARBA00023110"/>
    </source>
</evidence>
<dbReference type="Pfam" id="PF00254">
    <property type="entry name" value="FKBP_C"/>
    <property type="match status" value="2"/>
</dbReference>
<keyword evidence="5 6" id="KW-0413">Isomerase</keyword>
<dbReference type="SUPFAM" id="SSF54534">
    <property type="entry name" value="FKBP-like"/>
    <property type="match status" value="2"/>
</dbReference>
<feature type="signal peptide" evidence="8">
    <location>
        <begin position="1"/>
        <end position="18"/>
    </location>
</feature>
<evidence type="ECO:0000256" key="3">
    <source>
        <dbReference type="ARBA" id="ARBA00013194"/>
    </source>
</evidence>
<evidence type="ECO:0000256" key="2">
    <source>
        <dbReference type="ARBA" id="ARBA00006577"/>
    </source>
</evidence>
<dbReference type="PROSITE" id="PS51257">
    <property type="entry name" value="PROKAR_LIPOPROTEIN"/>
    <property type="match status" value="1"/>
</dbReference>
<feature type="region of interest" description="Disordered" evidence="7">
    <location>
        <begin position="22"/>
        <end position="74"/>
    </location>
</feature>
<accession>A0ABQ3AH49</accession>
<dbReference type="RefSeq" id="WP_161250537.1">
    <property type="nucleotide sequence ID" value="NZ_BMUU01000008.1"/>
</dbReference>
<dbReference type="PANTHER" id="PTHR43811:SF19">
    <property type="entry name" value="39 KDA FK506-BINDING NUCLEAR PROTEIN"/>
    <property type="match status" value="1"/>
</dbReference>
<evidence type="ECO:0000313" key="11">
    <source>
        <dbReference type="Proteomes" id="UP000600946"/>
    </source>
</evidence>